<comment type="caution">
    <text evidence="1">The sequence shown here is derived from an EMBL/GenBank/DDBJ whole genome shotgun (WGS) entry which is preliminary data.</text>
</comment>
<reference evidence="2" key="1">
    <citation type="submission" date="2018-10" db="EMBL/GenBank/DDBJ databases">
        <authorList>
            <person name="Peiro R."/>
            <person name="Begona"/>
            <person name="Cbmso G."/>
            <person name="Lopez M."/>
            <person name="Gonzalez S."/>
            <person name="Sacristan E."/>
            <person name="Castillo E."/>
        </authorList>
    </citation>
    <scope>NUCLEOTIDE SEQUENCE [LARGE SCALE GENOMIC DNA]</scope>
</reference>
<sequence>MIANLAALARDVAAALSLPLGMIALAQAIQIIGLRRRCENLRKTVCMIVYQKDRGDPIAFDLTGEQPPTRLPKKIRNNP</sequence>
<dbReference type="RefSeq" id="WP_129610855.1">
    <property type="nucleotide sequence ID" value="NZ_UWOC01000180.1"/>
</dbReference>
<dbReference type="Proteomes" id="UP000289200">
    <property type="component" value="Unassembled WGS sequence"/>
</dbReference>
<proteinExistence type="predicted"/>
<keyword evidence="2" id="KW-1185">Reference proteome</keyword>
<evidence type="ECO:0000313" key="1">
    <source>
        <dbReference type="EMBL" id="VCU10800.1"/>
    </source>
</evidence>
<name>A0A3S4FF74_9BRAD</name>
<gene>
    <name evidence="1" type="ORF">RHODGE_RHODGE_04004</name>
</gene>
<protein>
    <submittedName>
        <fullName evidence="1">Uncharacterized protein</fullName>
    </submittedName>
</protein>
<accession>A0A3S4FF74</accession>
<dbReference type="EMBL" id="UWOC01000180">
    <property type="protein sequence ID" value="VCU10800.1"/>
    <property type="molecule type" value="Genomic_DNA"/>
</dbReference>
<dbReference type="AlphaFoldDB" id="A0A3S4FF74"/>
<organism evidence="1 2">
    <name type="scientific">Rhodoplanes serenus</name>
    <dbReference type="NCBI Taxonomy" id="200615"/>
    <lineage>
        <taxon>Bacteria</taxon>
        <taxon>Pseudomonadati</taxon>
        <taxon>Pseudomonadota</taxon>
        <taxon>Alphaproteobacteria</taxon>
        <taxon>Hyphomicrobiales</taxon>
        <taxon>Nitrobacteraceae</taxon>
        <taxon>Rhodoplanes</taxon>
    </lineage>
</organism>
<evidence type="ECO:0000313" key="2">
    <source>
        <dbReference type="Proteomes" id="UP000289200"/>
    </source>
</evidence>